<dbReference type="GO" id="GO:0005886">
    <property type="term" value="C:plasma membrane"/>
    <property type="evidence" value="ECO:0007669"/>
    <property type="project" value="TreeGrafter"/>
</dbReference>
<feature type="transmembrane region" description="Helical" evidence="10">
    <location>
        <begin position="329"/>
        <end position="349"/>
    </location>
</feature>
<feature type="transmembrane region" description="Helical" evidence="10">
    <location>
        <begin position="250"/>
        <end position="274"/>
    </location>
</feature>
<dbReference type="EMBL" id="GECU01025062">
    <property type="protein sequence ID" value="JAS82644.1"/>
    <property type="molecule type" value="Transcribed_RNA"/>
</dbReference>
<dbReference type="GO" id="GO:0008528">
    <property type="term" value="F:G protein-coupled peptide receptor activity"/>
    <property type="evidence" value="ECO:0007669"/>
    <property type="project" value="TreeGrafter"/>
</dbReference>
<evidence type="ECO:0000256" key="10">
    <source>
        <dbReference type="SAM" id="Phobius"/>
    </source>
</evidence>
<evidence type="ECO:0000256" key="1">
    <source>
        <dbReference type="ARBA" id="ARBA00004141"/>
    </source>
</evidence>
<dbReference type="InterPro" id="IPR017981">
    <property type="entry name" value="GPCR_2-like_7TM"/>
</dbReference>
<dbReference type="PANTHER" id="PTHR47154:SF2">
    <property type="entry name" value="G-PROTEIN COUPLED RECEPTOR MTH-RELATED"/>
    <property type="match status" value="1"/>
</dbReference>
<dbReference type="InterPro" id="IPR036272">
    <property type="entry name" value="Methuselah_N_sf"/>
</dbReference>
<feature type="transmembrane region" description="Helical" evidence="10">
    <location>
        <begin position="286"/>
        <end position="309"/>
    </location>
</feature>
<keyword evidence="6" id="KW-0297">G-protein coupled receptor</keyword>
<gene>
    <name evidence="12" type="ORF">g.6263</name>
</gene>
<comment type="subcellular location">
    <subcellularLocation>
        <location evidence="1">Membrane</location>
        <topology evidence="1">Multi-pass membrane protein</topology>
    </subcellularLocation>
</comment>
<evidence type="ECO:0000256" key="7">
    <source>
        <dbReference type="ARBA" id="ARBA00023136"/>
    </source>
</evidence>
<proteinExistence type="inferred from homology"/>
<feature type="transmembrane region" description="Helical" evidence="10">
    <location>
        <begin position="361"/>
        <end position="382"/>
    </location>
</feature>
<protein>
    <recommendedName>
        <fullName evidence="11">G-protein coupled receptors family 2 profile 2 domain-containing protein</fullName>
    </recommendedName>
</protein>
<organism evidence="12">
    <name type="scientific">Homalodisca liturata</name>
    <dbReference type="NCBI Taxonomy" id="320908"/>
    <lineage>
        <taxon>Eukaryota</taxon>
        <taxon>Metazoa</taxon>
        <taxon>Ecdysozoa</taxon>
        <taxon>Arthropoda</taxon>
        <taxon>Hexapoda</taxon>
        <taxon>Insecta</taxon>
        <taxon>Pterygota</taxon>
        <taxon>Neoptera</taxon>
        <taxon>Paraneoptera</taxon>
        <taxon>Hemiptera</taxon>
        <taxon>Auchenorrhyncha</taxon>
        <taxon>Membracoidea</taxon>
        <taxon>Cicadellidae</taxon>
        <taxon>Cicadellinae</taxon>
        <taxon>Proconiini</taxon>
        <taxon>Homalodisca</taxon>
    </lineage>
</organism>
<feature type="domain" description="G-protein coupled receptors family 2 profile 2" evidence="11">
    <location>
        <begin position="249"/>
        <end position="419"/>
    </location>
</feature>
<feature type="non-terminal residue" evidence="12">
    <location>
        <position position="419"/>
    </location>
</feature>
<keyword evidence="9" id="KW-0807">Transducer</keyword>
<evidence type="ECO:0000256" key="8">
    <source>
        <dbReference type="ARBA" id="ARBA00023170"/>
    </source>
</evidence>
<keyword evidence="3 10" id="KW-0812">Transmembrane</keyword>
<dbReference type="PANTHER" id="PTHR47154">
    <property type="entry name" value="G-PROTEIN COUPLED RECEPTOR MTH-RELATED"/>
    <property type="match status" value="1"/>
</dbReference>
<dbReference type="GO" id="GO:0007166">
    <property type="term" value="P:cell surface receptor signaling pathway"/>
    <property type="evidence" value="ECO:0007669"/>
    <property type="project" value="InterPro"/>
</dbReference>
<evidence type="ECO:0000256" key="2">
    <source>
        <dbReference type="ARBA" id="ARBA00008979"/>
    </source>
</evidence>
<evidence type="ECO:0000256" key="5">
    <source>
        <dbReference type="ARBA" id="ARBA00022989"/>
    </source>
</evidence>
<evidence type="ECO:0000256" key="3">
    <source>
        <dbReference type="ARBA" id="ARBA00022692"/>
    </source>
</evidence>
<evidence type="ECO:0000259" key="11">
    <source>
        <dbReference type="PROSITE" id="PS50261"/>
    </source>
</evidence>
<evidence type="ECO:0000313" key="12">
    <source>
        <dbReference type="EMBL" id="JAS82644.1"/>
    </source>
</evidence>
<evidence type="ECO:0000256" key="6">
    <source>
        <dbReference type="ARBA" id="ARBA00023040"/>
    </source>
</evidence>
<name>A0A1B6I6T7_9HEMI</name>
<evidence type="ECO:0000256" key="4">
    <source>
        <dbReference type="ARBA" id="ARBA00022729"/>
    </source>
</evidence>
<keyword evidence="4" id="KW-0732">Signal</keyword>
<keyword evidence="8" id="KW-0675">Receptor</keyword>
<dbReference type="Gene3D" id="2.170.180.11">
    <property type="entry name" value="Methuselah ectodomain, domain 2"/>
    <property type="match status" value="1"/>
</dbReference>
<dbReference type="Pfam" id="PF06652">
    <property type="entry name" value="Methuselah_N"/>
    <property type="match status" value="1"/>
</dbReference>
<feature type="transmembrane region" description="Helical" evidence="10">
    <location>
        <begin position="25"/>
        <end position="45"/>
    </location>
</feature>
<accession>A0A1B6I6T7</accession>
<dbReference type="Pfam" id="PF00002">
    <property type="entry name" value="7tm_2"/>
    <property type="match status" value="1"/>
</dbReference>
<dbReference type="InterPro" id="IPR051384">
    <property type="entry name" value="Mth_GPCR"/>
</dbReference>
<comment type="similarity">
    <text evidence="2">Belongs to the G-protein coupled receptor 2 family. Mth subfamily.</text>
</comment>
<reference evidence="12" key="1">
    <citation type="submission" date="2015-11" db="EMBL/GenBank/DDBJ databases">
        <title>De novo transcriptome assembly of four potential Pierce s Disease insect vectors from Arizona vineyards.</title>
        <authorList>
            <person name="Tassone E.E."/>
        </authorList>
    </citation>
    <scope>NUCLEOTIDE SEQUENCE</scope>
</reference>
<keyword evidence="7 10" id="KW-0472">Membrane</keyword>
<keyword evidence="5 10" id="KW-1133">Transmembrane helix</keyword>
<dbReference type="AlphaFoldDB" id="A0A1B6I6T7"/>
<dbReference type="SUPFAM" id="SSF63877">
    <property type="entry name" value="Methuselah ectodomain"/>
    <property type="match status" value="1"/>
</dbReference>
<evidence type="ECO:0000256" key="9">
    <source>
        <dbReference type="ARBA" id="ARBA00023224"/>
    </source>
</evidence>
<dbReference type="InterPro" id="IPR023311">
    <property type="entry name" value="Methusela_ecto_dom_2"/>
</dbReference>
<dbReference type="Gene3D" id="1.20.1070.10">
    <property type="entry name" value="Rhodopsin 7-helix transmembrane proteins"/>
    <property type="match status" value="1"/>
</dbReference>
<dbReference type="PROSITE" id="PS50261">
    <property type="entry name" value="G_PROTEIN_RECEP_F2_4"/>
    <property type="match status" value="1"/>
</dbReference>
<dbReference type="InterPro" id="IPR010596">
    <property type="entry name" value="Methuselah_N_dom"/>
</dbReference>
<dbReference type="CDD" id="cd15039">
    <property type="entry name" value="7tmB3_Methuselah-like"/>
    <property type="match status" value="1"/>
</dbReference>
<sequence>MTKRVGRASSFRDYSSIKGKRRMEVFCFVLPAVILVIVTVCLLVSKRIADPYHVPGCAKNSTEYKEKITGYLVTDKPFANGSLMTADGMIYPRGYHYRSDGEIWGCPCLLKPCINKCCGKHEAHFYEDVYYDGVPEKLASCKNHHVPFSPKKSEIYSANHSLKQGKVDVEDNHFYVISGDGYCGGPGMYTLSDSEREGTHLLENGGLYSSALHKSYWNYTEFCVESSNDSDSNHIMICFEKVSEELEWQFIVRGVGMLISVPFLVITFLVYATLPQLNNLHGKSLKHYVSCLTVGFCSLGFLQAFVIQIPKLICSTLGFVIQFSVLTSFFWLNVMCFDIWWVFSGLMPLRGSQQAAEEFKFLMYSLYAWGCPSVILIISLIMEYTPGIPENAIKPEMGISTCFFKGNDAKLLYFYLPIA</sequence>
<dbReference type="InterPro" id="IPR000832">
    <property type="entry name" value="GPCR_2_secretin-like"/>
</dbReference>